<keyword evidence="1" id="KW-1133">Transmembrane helix</keyword>
<evidence type="ECO:0000313" key="3">
    <source>
        <dbReference type="Proteomes" id="UP000611762"/>
    </source>
</evidence>
<dbReference type="RefSeq" id="WP_249313883.1">
    <property type="nucleotide sequence ID" value="NZ_JACRSU010000011.1"/>
</dbReference>
<dbReference type="EMBL" id="JACRSU010000011">
    <property type="protein sequence ID" value="MBC8541906.1"/>
    <property type="molecule type" value="Genomic_DNA"/>
</dbReference>
<evidence type="ECO:0000313" key="2">
    <source>
        <dbReference type="EMBL" id="MBC8541906.1"/>
    </source>
</evidence>
<keyword evidence="1" id="KW-0812">Transmembrane</keyword>
<keyword evidence="1" id="KW-0472">Membrane</keyword>
<protein>
    <submittedName>
        <fullName evidence="2">Uncharacterized protein</fullName>
    </submittedName>
</protein>
<feature type="transmembrane region" description="Helical" evidence="1">
    <location>
        <begin position="5"/>
        <end position="24"/>
    </location>
</feature>
<comment type="caution">
    <text evidence="2">The sequence shown here is derived from an EMBL/GenBank/DDBJ whole genome shotgun (WGS) entry which is preliminary data.</text>
</comment>
<proteinExistence type="predicted"/>
<dbReference type="AlphaFoldDB" id="A0A926DP29"/>
<dbReference type="Proteomes" id="UP000611762">
    <property type="component" value="Unassembled WGS sequence"/>
</dbReference>
<sequence>MSIRLLVTITFIIVIFIVLLIYFFPKYKKIIIIGIFTVCFITITSQAMYLLNPQFKQFIDFKFNNSTEYTYVIDNQTRKVPLPPKTIFLYRTSEIQAVYLTNVSEQEVVDFYFSMADSNVLKKNIEKQSTQLLFDYNESSFSVTCEPSKNNIKLFIETIQ</sequence>
<accession>A0A926DP29</accession>
<feature type="transmembrane region" description="Helical" evidence="1">
    <location>
        <begin position="30"/>
        <end position="51"/>
    </location>
</feature>
<keyword evidence="3" id="KW-1185">Reference proteome</keyword>
<name>A0A926DP29_9FIRM</name>
<evidence type="ECO:0000256" key="1">
    <source>
        <dbReference type="SAM" id="Phobius"/>
    </source>
</evidence>
<gene>
    <name evidence="2" type="ORF">H8698_13105</name>
</gene>
<reference evidence="2" key="1">
    <citation type="submission" date="2020-08" db="EMBL/GenBank/DDBJ databases">
        <title>Genome public.</title>
        <authorList>
            <person name="Liu C."/>
            <person name="Sun Q."/>
        </authorList>
    </citation>
    <scope>NUCLEOTIDE SEQUENCE</scope>
    <source>
        <strain evidence="2">H8</strain>
    </source>
</reference>
<organism evidence="2 3">
    <name type="scientific">Congzhengia minquanensis</name>
    <dbReference type="NCBI Taxonomy" id="2763657"/>
    <lineage>
        <taxon>Bacteria</taxon>
        <taxon>Bacillati</taxon>
        <taxon>Bacillota</taxon>
        <taxon>Clostridia</taxon>
        <taxon>Eubacteriales</taxon>
        <taxon>Oscillospiraceae</taxon>
        <taxon>Congzhengia</taxon>
    </lineage>
</organism>